<proteinExistence type="inferred from homology"/>
<evidence type="ECO:0008006" key="6">
    <source>
        <dbReference type="Google" id="ProtNLM"/>
    </source>
</evidence>
<keyword evidence="3" id="KW-0687">Ribonucleoprotein</keyword>
<evidence type="ECO:0000256" key="4">
    <source>
        <dbReference type="SAM" id="MobiDB-lite"/>
    </source>
</evidence>
<sequence>MVVRLRLQRFGKTHSPFYRMVAANSKAPRDGKFLEILGTYNPMANKHGIKEIRLKTDRLKYWVSVGAQPSDRVAWVLGKFGILPPPPPRYSPQRMIPKKDREEQEK</sequence>
<evidence type="ECO:0000256" key="3">
    <source>
        <dbReference type="ARBA" id="ARBA00023274"/>
    </source>
</evidence>
<dbReference type="AlphaFoldDB" id="A0A7S4NGP0"/>
<organism evidence="5">
    <name type="scientific">Odontella aurita</name>
    <dbReference type="NCBI Taxonomy" id="265563"/>
    <lineage>
        <taxon>Eukaryota</taxon>
        <taxon>Sar</taxon>
        <taxon>Stramenopiles</taxon>
        <taxon>Ochrophyta</taxon>
        <taxon>Bacillariophyta</taxon>
        <taxon>Mediophyceae</taxon>
        <taxon>Biddulphiophycidae</taxon>
        <taxon>Eupodiscales</taxon>
        <taxon>Odontellaceae</taxon>
        <taxon>Odontella</taxon>
    </lineage>
</organism>
<dbReference type="SUPFAM" id="SSF54565">
    <property type="entry name" value="Ribosomal protein S16"/>
    <property type="match status" value="1"/>
</dbReference>
<gene>
    <name evidence="5" type="ORF">OAUR00152_LOCUS41383</name>
</gene>
<dbReference type="Gene3D" id="3.30.1320.10">
    <property type="match status" value="1"/>
</dbReference>
<dbReference type="InterPro" id="IPR000307">
    <property type="entry name" value="Ribosomal_bS16"/>
</dbReference>
<dbReference type="NCBIfam" id="TIGR00002">
    <property type="entry name" value="S16"/>
    <property type="match status" value="1"/>
</dbReference>
<dbReference type="HAMAP" id="MF_00385">
    <property type="entry name" value="Ribosomal_bS16"/>
    <property type="match status" value="1"/>
</dbReference>
<comment type="similarity">
    <text evidence="1">Belongs to the bacterial ribosomal protein bS16 family.</text>
</comment>
<dbReference type="GO" id="GO:0005739">
    <property type="term" value="C:mitochondrion"/>
    <property type="evidence" value="ECO:0007669"/>
    <property type="project" value="GOC"/>
</dbReference>
<name>A0A7S4NGP0_9STRA</name>
<keyword evidence="2" id="KW-0689">Ribosomal protein</keyword>
<evidence type="ECO:0000313" key="5">
    <source>
        <dbReference type="EMBL" id="CAE2287790.1"/>
    </source>
</evidence>
<feature type="region of interest" description="Disordered" evidence="4">
    <location>
        <begin position="83"/>
        <end position="106"/>
    </location>
</feature>
<evidence type="ECO:0000256" key="1">
    <source>
        <dbReference type="ARBA" id="ARBA00006668"/>
    </source>
</evidence>
<dbReference type="GO" id="GO:0003735">
    <property type="term" value="F:structural constituent of ribosome"/>
    <property type="evidence" value="ECO:0007669"/>
    <property type="project" value="InterPro"/>
</dbReference>
<dbReference type="PANTHER" id="PTHR12919">
    <property type="entry name" value="30S RIBOSOMAL PROTEIN S16"/>
    <property type="match status" value="1"/>
</dbReference>
<feature type="compositionally biased region" description="Basic and acidic residues" evidence="4">
    <location>
        <begin position="97"/>
        <end position="106"/>
    </location>
</feature>
<accession>A0A7S4NGP0</accession>
<dbReference type="EMBL" id="HBKQ01060695">
    <property type="protein sequence ID" value="CAE2287790.1"/>
    <property type="molecule type" value="Transcribed_RNA"/>
</dbReference>
<dbReference type="PANTHER" id="PTHR12919:SF20">
    <property type="entry name" value="SMALL RIBOSOMAL SUBUNIT PROTEIN BS16M"/>
    <property type="match status" value="1"/>
</dbReference>
<evidence type="ECO:0000256" key="2">
    <source>
        <dbReference type="ARBA" id="ARBA00022980"/>
    </source>
</evidence>
<dbReference type="GO" id="GO:0032543">
    <property type="term" value="P:mitochondrial translation"/>
    <property type="evidence" value="ECO:0007669"/>
    <property type="project" value="TreeGrafter"/>
</dbReference>
<reference evidence="5" key="1">
    <citation type="submission" date="2021-01" db="EMBL/GenBank/DDBJ databases">
        <authorList>
            <person name="Corre E."/>
            <person name="Pelletier E."/>
            <person name="Niang G."/>
            <person name="Scheremetjew M."/>
            <person name="Finn R."/>
            <person name="Kale V."/>
            <person name="Holt S."/>
            <person name="Cochrane G."/>
            <person name="Meng A."/>
            <person name="Brown T."/>
            <person name="Cohen L."/>
        </authorList>
    </citation>
    <scope>NUCLEOTIDE SEQUENCE</scope>
    <source>
        <strain evidence="5">Isolate 1302-5</strain>
    </source>
</reference>
<dbReference type="InterPro" id="IPR023803">
    <property type="entry name" value="Ribosomal_bS16_dom_sf"/>
</dbReference>
<dbReference type="Pfam" id="PF00886">
    <property type="entry name" value="Ribosomal_S16"/>
    <property type="match status" value="1"/>
</dbReference>
<protein>
    <recommendedName>
        <fullName evidence="6">30S ribosomal protein S16, chloroplastic</fullName>
    </recommendedName>
</protein>
<dbReference type="GO" id="GO:0015935">
    <property type="term" value="C:small ribosomal subunit"/>
    <property type="evidence" value="ECO:0007669"/>
    <property type="project" value="TreeGrafter"/>
</dbReference>